<keyword evidence="1" id="KW-0472">Membrane</keyword>
<dbReference type="Proteomes" id="UP000295302">
    <property type="component" value="Unassembled WGS sequence"/>
</dbReference>
<sequence length="72" mass="7985">MSEKKDRPNEDDGRNFPDDAWSIISTLLSGILIYGGIGWLLDRWLDTVAFFPIGAVVGVLLAVYLVYRKLGG</sequence>
<feature type="transmembrane region" description="Helical" evidence="1">
    <location>
        <begin position="47"/>
        <end position="67"/>
    </location>
</feature>
<evidence type="ECO:0000256" key="1">
    <source>
        <dbReference type="SAM" id="Phobius"/>
    </source>
</evidence>
<proteinExistence type="predicted"/>
<dbReference type="AlphaFoldDB" id="A0A4V2YL08"/>
<comment type="caution">
    <text evidence="2">The sequence shown here is derived from an EMBL/GenBank/DDBJ whole genome shotgun (WGS) entry which is preliminary data.</text>
</comment>
<feature type="transmembrane region" description="Helical" evidence="1">
    <location>
        <begin position="20"/>
        <end position="41"/>
    </location>
</feature>
<dbReference type="InterPro" id="IPR032820">
    <property type="entry name" value="ATPase_put"/>
</dbReference>
<keyword evidence="1" id="KW-0812">Transmembrane</keyword>
<gene>
    <name evidence="2" type="ORF">E1286_26950</name>
</gene>
<reference evidence="2 3" key="1">
    <citation type="submission" date="2019-03" db="EMBL/GenBank/DDBJ databases">
        <title>Draft genome sequences of novel Actinobacteria.</title>
        <authorList>
            <person name="Sahin N."/>
            <person name="Ay H."/>
            <person name="Saygin H."/>
        </authorList>
    </citation>
    <scope>NUCLEOTIDE SEQUENCE [LARGE SCALE GENOMIC DNA]</scope>
    <source>
        <strain evidence="2 3">CH32</strain>
    </source>
</reference>
<keyword evidence="1" id="KW-1133">Transmembrane helix</keyword>
<accession>A0A4V2YL08</accession>
<protein>
    <submittedName>
        <fullName evidence="2">AtpZ/AtpI family protein</fullName>
    </submittedName>
</protein>
<dbReference type="RefSeq" id="WP_132616716.1">
    <property type="nucleotide sequence ID" value="NZ_JBITLL010000007.1"/>
</dbReference>
<dbReference type="Pfam" id="PF09527">
    <property type="entry name" value="ATPase_gene1"/>
    <property type="match status" value="1"/>
</dbReference>
<evidence type="ECO:0000313" key="2">
    <source>
        <dbReference type="EMBL" id="TDD44517.1"/>
    </source>
</evidence>
<dbReference type="EMBL" id="SMKQ01000098">
    <property type="protein sequence ID" value="TDD44517.1"/>
    <property type="molecule type" value="Genomic_DNA"/>
</dbReference>
<name>A0A4V2YL08_9ACTN</name>
<evidence type="ECO:0000313" key="3">
    <source>
        <dbReference type="Proteomes" id="UP000295302"/>
    </source>
</evidence>
<keyword evidence="3" id="KW-1185">Reference proteome</keyword>
<organism evidence="2 3">
    <name type="scientific">Nonomuraea terrae</name>
    <dbReference type="NCBI Taxonomy" id="2530383"/>
    <lineage>
        <taxon>Bacteria</taxon>
        <taxon>Bacillati</taxon>
        <taxon>Actinomycetota</taxon>
        <taxon>Actinomycetes</taxon>
        <taxon>Streptosporangiales</taxon>
        <taxon>Streptosporangiaceae</taxon>
        <taxon>Nonomuraea</taxon>
    </lineage>
</organism>